<sequence>MWGFVLAFRGDDEMKLLSYVGEKLPQHIGLVLVEVQEAQHDPQLTVQPMMECMKDKEDG</sequence>
<dbReference type="Proteomes" id="UP000886595">
    <property type="component" value="Unassembled WGS sequence"/>
</dbReference>
<evidence type="ECO:0000313" key="1">
    <source>
        <dbReference type="EMBL" id="KAG2272438.1"/>
    </source>
</evidence>
<gene>
    <name evidence="1" type="ORF">Bca52824_066993</name>
</gene>
<protein>
    <submittedName>
        <fullName evidence="1">Uncharacterized protein</fullName>
    </submittedName>
</protein>
<dbReference type="EMBL" id="JAAMPC010000013">
    <property type="protein sequence ID" value="KAG2272438.1"/>
    <property type="molecule type" value="Genomic_DNA"/>
</dbReference>
<comment type="caution">
    <text evidence="1">The sequence shown here is derived from an EMBL/GenBank/DDBJ whole genome shotgun (WGS) entry which is preliminary data.</text>
</comment>
<accession>A0A8X7QLV9</accession>
<keyword evidence="2" id="KW-1185">Reference proteome</keyword>
<name>A0A8X7QLV9_BRACI</name>
<organism evidence="1 2">
    <name type="scientific">Brassica carinata</name>
    <name type="common">Ethiopian mustard</name>
    <name type="synonym">Abyssinian cabbage</name>
    <dbReference type="NCBI Taxonomy" id="52824"/>
    <lineage>
        <taxon>Eukaryota</taxon>
        <taxon>Viridiplantae</taxon>
        <taxon>Streptophyta</taxon>
        <taxon>Embryophyta</taxon>
        <taxon>Tracheophyta</taxon>
        <taxon>Spermatophyta</taxon>
        <taxon>Magnoliopsida</taxon>
        <taxon>eudicotyledons</taxon>
        <taxon>Gunneridae</taxon>
        <taxon>Pentapetalae</taxon>
        <taxon>rosids</taxon>
        <taxon>malvids</taxon>
        <taxon>Brassicales</taxon>
        <taxon>Brassicaceae</taxon>
        <taxon>Brassiceae</taxon>
        <taxon>Brassica</taxon>
    </lineage>
</organism>
<reference evidence="1 2" key="1">
    <citation type="submission" date="2020-02" db="EMBL/GenBank/DDBJ databases">
        <authorList>
            <person name="Ma Q."/>
            <person name="Huang Y."/>
            <person name="Song X."/>
            <person name="Pei D."/>
        </authorList>
    </citation>
    <scope>NUCLEOTIDE SEQUENCE [LARGE SCALE GENOMIC DNA]</scope>
    <source>
        <strain evidence="1">Sxm20200214</strain>
        <tissue evidence="1">Leaf</tissue>
    </source>
</reference>
<dbReference type="AlphaFoldDB" id="A0A8X7QLV9"/>
<proteinExistence type="predicted"/>
<evidence type="ECO:0000313" key="2">
    <source>
        <dbReference type="Proteomes" id="UP000886595"/>
    </source>
</evidence>